<feature type="compositionally biased region" description="Acidic residues" evidence="2">
    <location>
        <begin position="321"/>
        <end position="333"/>
    </location>
</feature>
<feature type="compositionally biased region" description="Polar residues" evidence="2">
    <location>
        <begin position="744"/>
        <end position="757"/>
    </location>
</feature>
<protein>
    <recommendedName>
        <fullName evidence="3">DUF7869 domain-containing protein</fullName>
    </recommendedName>
</protein>
<feature type="region of interest" description="Disordered" evidence="2">
    <location>
        <begin position="618"/>
        <end position="637"/>
    </location>
</feature>
<feature type="compositionally biased region" description="Polar residues" evidence="2">
    <location>
        <begin position="468"/>
        <end position="478"/>
    </location>
</feature>
<feature type="region of interest" description="Disordered" evidence="2">
    <location>
        <begin position="315"/>
        <end position="361"/>
    </location>
</feature>
<feature type="region of interest" description="Disordered" evidence="2">
    <location>
        <begin position="735"/>
        <end position="760"/>
    </location>
</feature>
<feature type="compositionally biased region" description="Basic and acidic residues" evidence="2">
    <location>
        <begin position="350"/>
        <end position="361"/>
    </location>
</feature>
<evidence type="ECO:0000256" key="2">
    <source>
        <dbReference type="SAM" id="MobiDB-lite"/>
    </source>
</evidence>
<gene>
    <name evidence="4" type="ORF">RRG08_029896</name>
</gene>
<dbReference type="InterPro" id="IPR057191">
    <property type="entry name" value="DUF7869"/>
</dbReference>
<dbReference type="Proteomes" id="UP001283361">
    <property type="component" value="Unassembled WGS sequence"/>
</dbReference>
<keyword evidence="5" id="KW-1185">Reference proteome</keyword>
<evidence type="ECO:0000256" key="1">
    <source>
        <dbReference type="SAM" id="Coils"/>
    </source>
</evidence>
<feature type="domain" description="DUF7869" evidence="3">
    <location>
        <begin position="100"/>
        <end position="250"/>
    </location>
</feature>
<keyword evidence="1" id="KW-0175">Coiled coil</keyword>
<evidence type="ECO:0000259" key="3">
    <source>
        <dbReference type="Pfam" id="PF25273"/>
    </source>
</evidence>
<organism evidence="4 5">
    <name type="scientific">Elysia crispata</name>
    <name type="common">lettuce slug</name>
    <dbReference type="NCBI Taxonomy" id="231223"/>
    <lineage>
        <taxon>Eukaryota</taxon>
        <taxon>Metazoa</taxon>
        <taxon>Spiralia</taxon>
        <taxon>Lophotrochozoa</taxon>
        <taxon>Mollusca</taxon>
        <taxon>Gastropoda</taxon>
        <taxon>Heterobranchia</taxon>
        <taxon>Euthyneura</taxon>
        <taxon>Panpulmonata</taxon>
        <taxon>Sacoglossa</taxon>
        <taxon>Placobranchoidea</taxon>
        <taxon>Plakobranchidae</taxon>
        <taxon>Elysia</taxon>
    </lineage>
</organism>
<evidence type="ECO:0000313" key="5">
    <source>
        <dbReference type="Proteomes" id="UP001283361"/>
    </source>
</evidence>
<dbReference type="AlphaFoldDB" id="A0AAE0YKK6"/>
<dbReference type="Pfam" id="PF25273">
    <property type="entry name" value="DUF7869"/>
    <property type="match status" value="1"/>
</dbReference>
<comment type="caution">
    <text evidence="4">The sequence shown here is derived from an EMBL/GenBank/DDBJ whole genome shotgun (WGS) entry which is preliminary data.</text>
</comment>
<feature type="coiled-coil region" evidence="1">
    <location>
        <begin position="386"/>
        <end position="413"/>
    </location>
</feature>
<accession>A0AAE0YKK6</accession>
<proteinExistence type="predicted"/>
<dbReference type="PANTHER" id="PTHR34415:SF1">
    <property type="entry name" value="INTEGRASE CATALYTIC DOMAIN-CONTAINING PROTEIN"/>
    <property type="match status" value="1"/>
</dbReference>
<dbReference type="PANTHER" id="PTHR34415">
    <property type="entry name" value="INTEGRASE CATALYTIC DOMAIN-CONTAINING PROTEIN"/>
    <property type="match status" value="1"/>
</dbReference>
<feature type="compositionally biased region" description="Basic and acidic residues" evidence="2">
    <location>
        <begin position="458"/>
        <end position="467"/>
    </location>
</feature>
<name>A0AAE0YKK6_9GAST</name>
<feature type="region of interest" description="Disordered" evidence="2">
    <location>
        <begin position="457"/>
        <end position="487"/>
    </location>
</feature>
<reference evidence="4" key="1">
    <citation type="journal article" date="2023" name="G3 (Bethesda)">
        <title>A reference genome for the long-term kleptoplast-retaining sea slug Elysia crispata morphotype clarki.</title>
        <authorList>
            <person name="Eastman K.E."/>
            <person name="Pendleton A.L."/>
            <person name="Shaikh M.A."/>
            <person name="Suttiyut T."/>
            <person name="Ogas R."/>
            <person name="Tomko P."/>
            <person name="Gavelis G."/>
            <person name="Widhalm J.R."/>
            <person name="Wisecaver J.H."/>
        </authorList>
    </citation>
    <scope>NUCLEOTIDE SEQUENCE</scope>
    <source>
        <strain evidence="4">ECLA1</strain>
    </source>
</reference>
<evidence type="ECO:0000313" key="4">
    <source>
        <dbReference type="EMBL" id="KAK3748042.1"/>
    </source>
</evidence>
<sequence length="953" mass="106896">MITSQELQEHLRIVKLERAYYQLICATVKQQLPADRPLGSYPACSFPRLHQVSFDFAQQVHYPSDPQQPGPIFFKSPRKCGLFGVNSEGCGVQVNYLIDEAHSTGKGGNVVISLMHDYLENHSLVETDLHLHADNCAGQNKNNQMLWYLMWRCLWQRNQSIRLSFLVAGHTKFSPDGGFGLIKRKYRLMKVDCLQDIVDVVNSSSAMNVGKLVGSENGPTQVPTYDWTKYLSQFFSRIKGIKSSHHFHFDGTGVIRIKENIEAEEVRLNVTKLFPPQNTMPDIVQAPGLSVQRQAYLYKEIRPFVAEDKRDIVTTLPSEPVPEEIDSDGENEETVPVPPKRAKKNPRAQNQERGRGQEDLSSKVMSRIVVKMVKTKTITQRLENEIHECVTEKKILLEQLKELQKSKQDQEATIVSQEVSLNAFKEAINDTHSDETEEARMCSDEADQLSNLCIEETSSEHQDRTTDAKNLTQKNSPSVKRDSEKADNFDMGGDVPMEEFDPLAQQCNQSTHHLIEELPCLQSAIIKPPAKRILPTGMDHCATAPNTGRIHLSKSQLFLPNQDSQVVGRPKLSVPRVPSLSRLCPTLRFPSLNVSHGSRPQQPRLISGIQRKTLSTAPTTDFPKMKQPSPPPLKVPTVRTSVNLPICKKKSWVPQFGSMKENHLQLKAEESISLSTNLHSEQQLTKSSFSNIAESEQKGRNQNVQSVQEMPVREPYFMPLNDVCNKPMAMDIDKEEKEKAACSEPQQKTSLASSTSPAAKEGVCEANEPVFKLVHTFGNQNSLESDDISSQQKSINEKEQCQDQFFNPAPDKDYVSQKSSLMSHLESLSMGDPSSPDTEVEQRDIFSFFDISQKTNNFNETDEVDGESFRSVFTFNNIGVGSGNNDNEISTSDGYFGTSDLLGMVPTGANQCEEGGDSETFHFEIGLSKETDEECGNQPSFFNFTSSNFNNFI</sequence>
<dbReference type="EMBL" id="JAWDGP010006058">
    <property type="protein sequence ID" value="KAK3748042.1"/>
    <property type="molecule type" value="Genomic_DNA"/>
</dbReference>